<sequence>MGELNILGSFLGTINTHSTMLGRLWLSIFVFCRIVVIGTVGDNLYEDEQEQFVCNTLQPGCNQVCYDQAFPISQYRFWVFQIVMLSIPVMTFLAYSIHIDEKVKAEHENNTCLEDVSQSERTQKWRRRKQHRTRQAYIVQVFVKLLLEIGGLLSHYYIYGFTINAHYTCLRFPCPHKVDCFVSRPAEKRIFLLYYFSVNILSAFICFIELQWLGLKRLKRFLNASQRTARKLESAHDSVTPLQTSHVDKYMNVTLEEKRKMLENRKHIVTDTNVHQEMADCNGTLAEKNVGERDSTANYVYSSGKGHPQNLSNGSRTDPRGEKPYGRRQHSSIVVPAHGHG</sequence>
<feature type="transmembrane region" description="Helical" evidence="11">
    <location>
        <begin position="192"/>
        <end position="213"/>
    </location>
</feature>
<name>A0A8C4QRY9_EPTBU</name>
<evidence type="ECO:0000259" key="12">
    <source>
        <dbReference type="SMART" id="SM00037"/>
    </source>
</evidence>
<evidence type="ECO:0000256" key="6">
    <source>
        <dbReference type="ARBA" id="ARBA00022949"/>
    </source>
</evidence>
<evidence type="ECO:0000259" key="13">
    <source>
        <dbReference type="SMART" id="SM01089"/>
    </source>
</evidence>
<evidence type="ECO:0000256" key="10">
    <source>
        <dbReference type="SAM" id="MobiDB-lite"/>
    </source>
</evidence>
<dbReference type="PROSITE" id="PS00408">
    <property type="entry name" value="CONNEXINS_2"/>
    <property type="match status" value="1"/>
</dbReference>
<evidence type="ECO:0000256" key="11">
    <source>
        <dbReference type="SAM" id="Phobius"/>
    </source>
</evidence>
<evidence type="ECO:0000256" key="1">
    <source>
        <dbReference type="ARBA" id="ARBA00004610"/>
    </source>
</evidence>
<dbReference type="SMART" id="SM01089">
    <property type="entry name" value="Connexin_CCC"/>
    <property type="match status" value="1"/>
</dbReference>
<dbReference type="InterPro" id="IPR038359">
    <property type="entry name" value="Connexin_N_sf"/>
</dbReference>
<evidence type="ECO:0000256" key="8">
    <source>
        <dbReference type="ARBA" id="ARBA00023136"/>
    </source>
</evidence>
<evidence type="ECO:0000256" key="9">
    <source>
        <dbReference type="RuleBase" id="RU000630"/>
    </source>
</evidence>
<keyword evidence="7 11" id="KW-1133">Transmembrane helix</keyword>
<organism evidence="14 15">
    <name type="scientific">Eptatretus burgeri</name>
    <name type="common">Inshore hagfish</name>
    <dbReference type="NCBI Taxonomy" id="7764"/>
    <lineage>
        <taxon>Eukaryota</taxon>
        <taxon>Metazoa</taxon>
        <taxon>Chordata</taxon>
        <taxon>Craniata</taxon>
        <taxon>Vertebrata</taxon>
        <taxon>Cyclostomata</taxon>
        <taxon>Myxini</taxon>
        <taxon>Myxiniformes</taxon>
        <taxon>Myxinidae</taxon>
        <taxon>Eptatretinae</taxon>
        <taxon>Eptatretus</taxon>
    </lineage>
</organism>
<comment type="function">
    <text evidence="9">One gap junction consists of a cluster of closely packed pairs of transmembrane channels, the connexons, through which materials of low MW diffuse from one cell to a neighboring cell.</text>
</comment>
<comment type="similarity">
    <text evidence="9">Belongs to the connexin family.</text>
</comment>
<accession>A0A8C4QRY9</accession>
<dbReference type="Pfam" id="PF00029">
    <property type="entry name" value="Connexin"/>
    <property type="match status" value="1"/>
</dbReference>
<dbReference type="AlphaFoldDB" id="A0A8C4QRY9"/>
<evidence type="ECO:0000313" key="15">
    <source>
        <dbReference type="Proteomes" id="UP000694388"/>
    </source>
</evidence>
<dbReference type="PANTHER" id="PTHR11984:SF5">
    <property type="entry name" value="GAP JUNCTION DELTA-3 PROTEIN"/>
    <property type="match status" value="1"/>
</dbReference>
<dbReference type="InterPro" id="IPR013092">
    <property type="entry name" value="Connexin_N"/>
</dbReference>
<keyword evidence="15" id="KW-1185">Reference proteome</keyword>
<dbReference type="Ensembl" id="ENSEBUT00000019088.1">
    <property type="protein sequence ID" value="ENSEBUP00000018513.1"/>
    <property type="gene ID" value="ENSEBUG00000011556.1"/>
</dbReference>
<dbReference type="GO" id="GO:0086077">
    <property type="term" value="F:gap junction channel activity involved in AV node cell-bundle of His cell electrical coupling"/>
    <property type="evidence" value="ECO:0007669"/>
    <property type="project" value="TreeGrafter"/>
</dbReference>
<keyword evidence="3" id="KW-1003">Cell membrane</keyword>
<dbReference type="InterPro" id="IPR017990">
    <property type="entry name" value="Connexin_CS"/>
</dbReference>
<evidence type="ECO:0000256" key="2">
    <source>
        <dbReference type="ARBA" id="ARBA00004651"/>
    </source>
</evidence>
<keyword evidence="4 9" id="KW-0812">Transmembrane</keyword>
<dbReference type="InterPro" id="IPR019570">
    <property type="entry name" value="Connexin_CCC"/>
</dbReference>
<evidence type="ECO:0000313" key="14">
    <source>
        <dbReference type="Ensembl" id="ENSEBUP00000018513.1"/>
    </source>
</evidence>
<reference evidence="14" key="1">
    <citation type="submission" date="2025-08" db="UniProtKB">
        <authorList>
            <consortium name="Ensembl"/>
        </authorList>
    </citation>
    <scope>IDENTIFICATION</scope>
</reference>
<keyword evidence="6" id="KW-0965">Cell junction</keyword>
<feature type="transmembrane region" description="Helical" evidence="11">
    <location>
        <begin position="21"/>
        <end position="40"/>
    </location>
</feature>
<dbReference type="SMART" id="SM00037">
    <property type="entry name" value="CNX"/>
    <property type="match status" value="1"/>
</dbReference>
<comment type="subunit">
    <text evidence="9">A connexon is composed of a hexamer of connexins.</text>
</comment>
<protein>
    <recommendedName>
        <fullName evidence="9">Gap junction protein</fullName>
    </recommendedName>
</protein>
<evidence type="ECO:0000256" key="7">
    <source>
        <dbReference type="ARBA" id="ARBA00022989"/>
    </source>
</evidence>
<dbReference type="PRINTS" id="PR00206">
    <property type="entry name" value="CONNEXIN"/>
</dbReference>
<dbReference type="GO" id="GO:0005922">
    <property type="term" value="C:connexin complex"/>
    <property type="evidence" value="ECO:0007669"/>
    <property type="project" value="InterPro"/>
</dbReference>
<dbReference type="GeneTree" id="ENSGT01150000286980"/>
<keyword evidence="8 11" id="KW-0472">Membrane</keyword>
<feature type="transmembrane region" description="Helical" evidence="11">
    <location>
        <begin position="136"/>
        <end position="158"/>
    </location>
</feature>
<feature type="transmembrane region" description="Helical" evidence="11">
    <location>
        <begin position="77"/>
        <end position="97"/>
    </location>
</feature>
<reference evidence="14" key="2">
    <citation type="submission" date="2025-09" db="UniProtKB">
        <authorList>
            <consortium name="Ensembl"/>
        </authorList>
    </citation>
    <scope>IDENTIFICATION</scope>
</reference>
<dbReference type="GO" id="GO:0007267">
    <property type="term" value="P:cell-cell signaling"/>
    <property type="evidence" value="ECO:0007669"/>
    <property type="project" value="TreeGrafter"/>
</dbReference>
<dbReference type="PROSITE" id="PS00407">
    <property type="entry name" value="CONNEXINS_1"/>
    <property type="match status" value="1"/>
</dbReference>
<feature type="region of interest" description="Disordered" evidence="10">
    <location>
        <begin position="298"/>
        <end position="341"/>
    </location>
</feature>
<feature type="domain" description="Connexin cysteine-rich" evidence="13">
    <location>
        <begin position="147"/>
        <end position="213"/>
    </location>
</feature>
<feature type="domain" description="Connexin N-terminal" evidence="12">
    <location>
        <begin position="43"/>
        <end position="76"/>
    </location>
</feature>
<proteinExistence type="inferred from homology"/>
<dbReference type="Proteomes" id="UP000694388">
    <property type="component" value="Unplaced"/>
</dbReference>
<evidence type="ECO:0000256" key="3">
    <source>
        <dbReference type="ARBA" id="ARBA00022475"/>
    </source>
</evidence>
<dbReference type="Gene3D" id="1.20.1440.80">
    <property type="entry name" value="Gap junction channel protein cysteine-rich domain"/>
    <property type="match status" value="1"/>
</dbReference>
<dbReference type="InterPro" id="IPR000500">
    <property type="entry name" value="Connexin"/>
</dbReference>
<keyword evidence="5 9" id="KW-0303">Gap junction</keyword>
<evidence type="ECO:0000256" key="5">
    <source>
        <dbReference type="ARBA" id="ARBA00022868"/>
    </source>
</evidence>
<evidence type="ECO:0000256" key="4">
    <source>
        <dbReference type="ARBA" id="ARBA00022692"/>
    </source>
</evidence>
<comment type="subcellular location">
    <subcellularLocation>
        <location evidence="1">Cell junction</location>
        <location evidence="1">Gap junction</location>
    </subcellularLocation>
    <subcellularLocation>
        <location evidence="2 9">Cell membrane</location>
        <topology evidence="2 9">Multi-pass membrane protein</topology>
    </subcellularLocation>
</comment>
<dbReference type="PANTHER" id="PTHR11984">
    <property type="entry name" value="CONNEXIN"/>
    <property type="match status" value="1"/>
</dbReference>